<dbReference type="Pfam" id="PF16197">
    <property type="entry name" value="KAsynt_C_assoc"/>
    <property type="match status" value="1"/>
</dbReference>
<dbReference type="EMBL" id="CP002872">
    <property type="protein sequence ID" value="AEI35671.1"/>
    <property type="molecule type" value="Genomic_DNA"/>
</dbReference>
<dbReference type="InterPro" id="IPR018201">
    <property type="entry name" value="Ketoacyl_synth_AS"/>
</dbReference>
<feature type="region of interest" description="C-terminal hotdog fold" evidence="7">
    <location>
        <begin position="998"/>
        <end position="1137"/>
    </location>
</feature>
<dbReference type="CDD" id="cd05195">
    <property type="entry name" value="enoyl_red"/>
    <property type="match status" value="1"/>
</dbReference>
<dbReference type="SMART" id="SM00827">
    <property type="entry name" value="PKS_AT"/>
    <property type="match status" value="1"/>
</dbReference>
<feature type="region of interest" description="N-terminal hotdog fold" evidence="7">
    <location>
        <begin position="866"/>
        <end position="986"/>
    </location>
</feature>
<evidence type="ECO:0000256" key="4">
    <source>
        <dbReference type="ARBA" id="ARBA00022553"/>
    </source>
</evidence>
<dbReference type="InterPro" id="IPR020841">
    <property type="entry name" value="PKS_Beta-ketoAc_synthase_dom"/>
</dbReference>
<dbReference type="SUPFAM" id="SSF55048">
    <property type="entry name" value="Probable ACP-binding domain of malonyl-CoA ACP transacylase"/>
    <property type="match status" value="1"/>
</dbReference>
<dbReference type="InterPro" id="IPR016035">
    <property type="entry name" value="Acyl_Trfase/lysoPLipase"/>
</dbReference>
<keyword evidence="6" id="KW-0511">Multifunctional enzyme</keyword>
<dbReference type="Pfam" id="PF00109">
    <property type="entry name" value="ketoacyl-synt"/>
    <property type="match status" value="1"/>
</dbReference>
<dbReference type="InterPro" id="IPR014043">
    <property type="entry name" value="Acyl_transferase_dom"/>
</dbReference>
<dbReference type="InterPro" id="IPR049551">
    <property type="entry name" value="PKS_DH_C"/>
</dbReference>
<dbReference type="InterPro" id="IPR032821">
    <property type="entry name" value="PKS_assoc"/>
</dbReference>
<dbReference type="CDD" id="cd00833">
    <property type="entry name" value="PKS"/>
    <property type="match status" value="1"/>
</dbReference>
<evidence type="ECO:0000313" key="12">
    <source>
        <dbReference type="Proteomes" id="UP000000490"/>
    </source>
</evidence>
<dbReference type="InterPro" id="IPR050091">
    <property type="entry name" value="PKS_NRPS_Biosynth_Enz"/>
</dbReference>
<dbReference type="Pfam" id="PF08659">
    <property type="entry name" value="KR"/>
    <property type="match status" value="1"/>
</dbReference>
<dbReference type="PROSITE" id="PS52019">
    <property type="entry name" value="PKS_MFAS_DH"/>
    <property type="match status" value="1"/>
</dbReference>
<comment type="similarity">
    <text evidence="2">Belongs to the short-chain dehydrogenases/reductases (SDR) family.</text>
</comment>
<dbReference type="SUPFAM" id="SSF51735">
    <property type="entry name" value="NAD(P)-binding Rossmann-fold domains"/>
    <property type="match status" value="2"/>
</dbReference>
<dbReference type="InterPro" id="IPR016039">
    <property type="entry name" value="Thiolase-like"/>
</dbReference>
<dbReference type="Pfam" id="PF08240">
    <property type="entry name" value="ADH_N"/>
    <property type="match status" value="1"/>
</dbReference>
<dbReference type="SMART" id="SM00823">
    <property type="entry name" value="PKS_PP"/>
    <property type="match status" value="1"/>
</dbReference>
<dbReference type="InterPro" id="IPR036736">
    <property type="entry name" value="ACP-like_sf"/>
</dbReference>
<sequence length="2306" mass="259442">MKKVAIIGYSFVLPEGIDSDKDLWEALEQGQDLVSEIPDSRFDKRKFFHPSRKKSGKSYTFSAGILPNIDQFDPSLFNISSREANQIDPQQRLLLNHTYFALQKAGYSPEQFSGCNCGVYIGASNIDYTYFAVEDCHEMTSYAMTGGAKSIIANRISYSFNLKGSSMVVDTACSSSLVALDLAVKAIQSGQQDTAIVGGVNALLHPMAFVGFSKAYMMSPTGRCRSFSEDADGYVRSEGCIVFVIKDYEKAIKDGDTIYGLINKTGANSDGKTSGLPLPSFEAQRDLLNEIYSDTDLNKIVYLEAHGTGTPVGDPLEIQAIAEAVSLKRKNHLITGSIKSNIGHLEPASGLAGVLKSLMIFEHKKVPANIHFDKPNPKLNLETNNIIISNETIPIEITSESLIGVNSFGFGGTNAHVLLQAPPSGISATKKYSDNKYFHNSLIIKSHSAITLEKQRQIQANIIDSEDTYNKYALASKINRGYKDFYAIYNSFEDFQKNKGQDYEIDFEAQKVAFVFSGNGCQYPGMLRILNNSKELKSYFKSIIDELFVISQRSLEDWLLIDQESYDDTTIAQPALFIFQVTIARYLLESGLKITNVLGHSIGELAAAYISGNIALNEAYQLVVARSQAQATTKGQGSMLAINVSIDDFKDLTTELSLQNLDIAAINTNDSLTIAGEYKKLEALKDHCEKQQIFCRLLDVDYPFHSSFMNDSVKDLFLQKLPKFDSSFTNKNIEFISTVLGKNIESEQLRSSEYWWDNIAKPVNFSAGIENLISNDVDVLIETSPKSVLKYYINQISQKSKSTYFGTVENNKLVLNEIAQRLYLAGAPWQNEVVESENVPLTRSELNLQKYWFHTSDRVITSEVDHILLGWRISNKSNTWVNHIDYQTAIDFQGHQVHGVAVLPASAWIEMAYQLIKHVKELESTDVVILKDIQILSPLLLQEDDMRTVISTCDDNGILTIKSLSQYGENEVVHIKSRYLLKNVISTFNLPSESSTSLHDFSIEDHYTNAKAVGLNYTDNFRIIDQLKLFENKAVACFNSNIKSNNYTLSPFALDGGFQTIFSLIYKDGDQDIALPVGFDFVNIINPCGKIQRVFTELSYRNDYIAIANFYFFDDENNIVSFIKGAKFEKVAGTHSNLQLKECYIESLQPIALVEQNYHFKPVLSPKISQNNELINQEEKIILSFTRLLLVNQAYQQYLENNNISFSEEMMMLMQSYLDEDGSWENTNFIDEIHEILQLAFVEHPNLVKLLLRLYTKSIDMNLDTLQVNDSIDVIESLWQSYFGQAIKQEVRAVIDALHQGYENKETPLRILVVGDGLYNEALQQLDNCSIDAITFRNGWADLYEEYKSYYDCLLIESVPTFAKKDFVDLLMDKLKPGGVVKLHLWLDSIEVRFLINILKPKIKCVRKNVIADFIKQAENRESQLSSNAFIQELLLQKDWQYTSKHVESTNLECQLYHYGRRLKNVFDKQGVGLPIVFTIGKDVKEQDLWDIIRKVYKTSGEEIYVIIESQFHNKILISPVHQSFLATLRVIVNEKPSVSITRVVIDDFDSQQDWSAIFDECNKNQELFVKDNTLYNHAIIPLDNTNLSQEYKLHITHRGSFNNLQWLVKEASVSVCGQQDVRVKVYYTGLNFRDVMYALGLIPQESLEFGYLGAYLGMEFSGEVVEVGRGVSQFKVGDKVFGCARQSFSTELVVDSNFISHLPKHSSMQQGATISVAFMTAYYAINKVAKAQSGQKILIHGAAGAIGLAAIQVAHLLELEIHATVGSKQKRILLESLGVENIYDSRSTDFFMQMNQNEIQMDIVLNSLSSDLLEASLAVLAPFGHFIELGKRDIFENNTLAMKVFRNNITFSGIDLDQLIKYKPQVIKQMLSELKQYLDEQDFVALPYQEFPMHKIESAFRYMQQGQQLGKVIVNMQQKDFIKLDQWSSEFATVKGAYLITGGTQGFGFYTAKELAKHGAEHLILVSYSGKITSENKKQLDELGITYEVHAVDVSKESGVKEFLQNLYQDGVDLQGIIHAAVVYDDQALDTLTKDSFDKVFDVKALGGLWLDKFSRVWDLKHFIVFSSIATTVGNLHQANYVAANAYLEGVMAKRQFEGLSGQYIAWGPIADVGLLTRNESLKQVMSGSLGLVPLSLLDCKNVLNQALSNSEQSFIATKLEGNKLLKALPILKTSRYHQFIQDSESEIIGSLNADMLRELSKDESQALVEDNVASQVAHILGISKSALDISADLKELGMDSLMAFELAVNLEEKFTGVSIPAMSMTQLKTSQDIVNMIMRNVYGNDENQDVNDVIQIIKQRHGEE</sequence>
<reference evidence="11" key="1">
    <citation type="submission" date="2011-05" db="EMBL/GenBank/DDBJ databases">
        <authorList>
            <person name="Kuske C.R."/>
            <person name="Challacombe J.F."/>
            <person name="Siddaramappa S."/>
            <person name="Petersen J.M."/>
            <person name="Bruce D.C."/>
        </authorList>
    </citation>
    <scope>NUCLEOTIDE SEQUENCE</scope>
    <source>
        <strain evidence="11">TX077308</strain>
    </source>
</reference>
<protein>
    <submittedName>
        <fullName evidence="11">Polyketide synthase modules-related protein</fullName>
    </submittedName>
</protein>
<dbReference type="PROSITE" id="PS00606">
    <property type="entry name" value="KS3_1"/>
    <property type="match status" value="1"/>
</dbReference>
<dbReference type="SUPFAM" id="SSF47336">
    <property type="entry name" value="ACP-like"/>
    <property type="match status" value="1"/>
</dbReference>
<dbReference type="CDD" id="cd05274">
    <property type="entry name" value="KR_FAS_SDR_x"/>
    <property type="match status" value="1"/>
</dbReference>
<feature type="domain" description="PKS/mFAS DH" evidence="10">
    <location>
        <begin position="866"/>
        <end position="1137"/>
    </location>
</feature>
<comment type="pathway">
    <text evidence="1">Lipid metabolism; fatty acid biosynthesis.</text>
</comment>
<dbReference type="InterPro" id="IPR049552">
    <property type="entry name" value="PKS_DH_N"/>
</dbReference>
<dbReference type="SUPFAM" id="SSF53901">
    <property type="entry name" value="Thiolase-like"/>
    <property type="match status" value="1"/>
</dbReference>
<dbReference type="Gene3D" id="3.40.47.10">
    <property type="match status" value="1"/>
</dbReference>
<dbReference type="Pfam" id="PF02801">
    <property type="entry name" value="Ketoacyl-synt_C"/>
    <property type="match status" value="1"/>
</dbReference>
<dbReference type="InterPro" id="IPR009081">
    <property type="entry name" value="PP-bd_ACP"/>
</dbReference>
<dbReference type="InterPro" id="IPR013154">
    <property type="entry name" value="ADH-like_N"/>
</dbReference>
<dbReference type="InterPro" id="IPR049900">
    <property type="entry name" value="PKS_mFAS_DH"/>
</dbReference>
<dbReference type="InterPro" id="IPR016036">
    <property type="entry name" value="Malonyl_transacylase_ACP-bd"/>
</dbReference>
<evidence type="ECO:0000256" key="1">
    <source>
        <dbReference type="ARBA" id="ARBA00005194"/>
    </source>
</evidence>
<dbReference type="InterPro" id="IPR013968">
    <property type="entry name" value="PKS_KR"/>
</dbReference>
<dbReference type="Gene3D" id="3.30.70.3290">
    <property type="match status" value="1"/>
</dbReference>
<keyword evidence="3" id="KW-0596">Phosphopantetheine</keyword>
<name>A0ABM5M8X8_FRAST</name>
<dbReference type="PANTHER" id="PTHR43775:SF37">
    <property type="entry name" value="SI:DKEY-61P9.11"/>
    <property type="match status" value="1"/>
</dbReference>
<dbReference type="Gene3D" id="3.40.366.10">
    <property type="entry name" value="Malonyl-Coenzyme A Acyl Carrier Protein, domain 2"/>
    <property type="match status" value="1"/>
</dbReference>
<dbReference type="RefSeq" id="WP_013922511.1">
    <property type="nucleotide sequence ID" value="NC_015696.1"/>
</dbReference>
<dbReference type="Pfam" id="PF00698">
    <property type="entry name" value="Acyl_transf_1"/>
    <property type="match status" value="1"/>
</dbReference>
<dbReference type="InterPro" id="IPR020806">
    <property type="entry name" value="PKS_PP-bd"/>
</dbReference>
<accession>A0ABM5M8X8</accession>
<dbReference type="InterPro" id="IPR036291">
    <property type="entry name" value="NAD(P)-bd_dom_sf"/>
</dbReference>
<dbReference type="Pfam" id="PF13602">
    <property type="entry name" value="ADH_zinc_N_2"/>
    <property type="match status" value="1"/>
</dbReference>
<dbReference type="Proteomes" id="UP000000490">
    <property type="component" value="Chromosome"/>
</dbReference>
<dbReference type="InterPro" id="IPR057326">
    <property type="entry name" value="KR_dom"/>
</dbReference>
<dbReference type="Pfam" id="PF14765">
    <property type="entry name" value="PS-DH"/>
    <property type="match status" value="1"/>
</dbReference>
<dbReference type="Gene3D" id="3.90.180.10">
    <property type="entry name" value="Medium-chain alcohol dehydrogenases, catalytic domain"/>
    <property type="match status" value="1"/>
</dbReference>
<dbReference type="Pfam" id="PF00550">
    <property type="entry name" value="PP-binding"/>
    <property type="match status" value="1"/>
</dbReference>
<dbReference type="Gene3D" id="3.40.50.720">
    <property type="entry name" value="NAD(P)-binding Rossmann-like Domain"/>
    <property type="match status" value="2"/>
</dbReference>
<keyword evidence="4" id="KW-0597">Phosphoprotein</keyword>
<dbReference type="SMART" id="SM00825">
    <property type="entry name" value="PKS_KS"/>
    <property type="match status" value="1"/>
</dbReference>
<dbReference type="InterPro" id="IPR011032">
    <property type="entry name" value="GroES-like_sf"/>
</dbReference>
<evidence type="ECO:0000256" key="2">
    <source>
        <dbReference type="ARBA" id="ARBA00006484"/>
    </source>
</evidence>
<gene>
    <name evidence="11" type="ordered locus">F7308_0744</name>
</gene>
<feature type="domain" description="Carrier" evidence="8">
    <location>
        <begin position="2205"/>
        <end position="2283"/>
    </location>
</feature>
<evidence type="ECO:0000259" key="10">
    <source>
        <dbReference type="PROSITE" id="PS52019"/>
    </source>
</evidence>
<evidence type="ECO:0000256" key="5">
    <source>
        <dbReference type="ARBA" id="ARBA00022679"/>
    </source>
</evidence>
<dbReference type="SMART" id="SM00822">
    <property type="entry name" value="PKS_KR"/>
    <property type="match status" value="1"/>
</dbReference>
<feature type="active site" description="Proton donor; for dehydratase activity" evidence="7">
    <location>
        <position position="1055"/>
    </location>
</feature>
<dbReference type="InterPro" id="IPR014030">
    <property type="entry name" value="Ketoacyl_synth_N"/>
</dbReference>
<evidence type="ECO:0000259" key="9">
    <source>
        <dbReference type="PROSITE" id="PS52004"/>
    </source>
</evidence>
<evidence type="ECO:0000256" key="7">
    <source>
        <dbReference type="PROSITE-ProRule" id="PRU01363"/>
    </source>
</evidence>
<dbReference type="SUPFAM" id="SSF50129">
    <property type="entry name" value="GroES-like"/>
    <property type="match status" value="1"/>
</dbReference>
<feature type="domain" description="Ketosynthase family 3 (KS3)" evidence="9">
    <location>
        <begin position="1"/>
        <end position="421"/>
    </location>
</feature>
<dbReference type="InterPro" id="IPR020843">
    <property type="entry name" value="ER"/>
</dbReference>
<evidence type="ECO:0000259" key="8">
    <source>
        <dbReference type="PROSITE" id="PS50075"/>
    </source>
</evidence>
<evidence type="ECO:0000256" key="3">
    <source>
        <dbReference type="ARBA" id="ARBA00022450"/>
    </source>
</evidence>
<feature type="active site" description="Proton acceptor; for dehydratase activity" evidence="7">
    <location>
        <position position="895"/>
    </location>
</feature>
<keyword evidence="5" id="KW-0808">Transferase</keyword>
<evidence type="ECO:0000256" key="6">
    <source>
        <dbReference type="ARBA" id="ARBA00023268"/>
    </source>
</evidence>
<dbReference type="SMART" id="SM00829">
    <property type="entry name" value="PKS_ER"/>
    <property type="match status" value="1"/>
</dbReference>
<proteinExistence type="inferred from homology"/>
<organism evidence="11 12">
    <name type="scientific">Francisella salina</name>
    <dbReference type="NCBI Taxonomy" id="573569"/>
    <lineage>
        <taxon>Bacteria</taxon>
        <taxon>Pseudomonadati</taxon>
        <taxon>Pseudomonadota</taxon>
        <taxon>Gammaproteobacteria</taxon>
        <taxon>Thiotrichales</taxon>
        <taxon>Francisellaceae</taxon>
        <taxon>Francisella</taxon>
    </lineage>
</organism>
<evidence type="ECO:0000313" key="11">
    <source>
        <dbReference type="EMBL" id="AEI35671.1"/>
    </source>
</evidence>
<keyword evidence="12" id="KW-1185">Reference proteome</keyword>
<dbReference type="PROSITE" id="PS50075">
    <property type="entry name" value="CARRIER"/>
    <property type="match status" value="1"/>
</dbReference>
<dbReference type="SUPFAM" id="SSF52151">
    <property type="entry name" value="FabD/lysophospholipase-like"/>
    <property type="match status" value="1"/>
</dbReference>
<dbReference type="InterPro" id="IPR001227">
    <property type="entry name" value="Ac_transferase_dom_sf"/>
</dbReference>
<dbReference type="InterPro" id="IPR042104">
    <property type="entry name" value="PKS_dehydratase_sf"/>
</dbReference>
<dbReference type="Gene3D" id="1.10.1200.10">
    <property type="entry name" value="ACP-like"/>
    <property type="match status" value="1"/>
</dbReference>
<dbReference type="InterPro" id="IPR014031">
    <property type="entry name" value="Ketoacyl_synth_C"/>
</dbReference>
<dbReference type="Gene3D" id="3.10.129.110">
    <property type="entry name" value="Polyketide synthase dehydratase"/>
    <property type="match status" value="1"/>
</dbReference>
<dbReference type="PANTHER" id="PTHR43775">
    <property type="entry name" value="FATTY ACID SYNTHASE"/>
    <property type="match status" value="1"/>
</dbReference>
<dbReference type="Pfam" id="PF21089">
    <property type="entry name" value="PKS_DH_N"/>
    <property type="match status" value="1"/>
</dbReference>
<dbReference type="PROSITE" id="PS52004">
    <property type="entry name" value="KS3_2"/>
    <property type="match status" value="1"/>
</dbReference>